<evidence type="ECO:0000256" key="15">
    <source>
        <dbReference type="ARBA" id="ARBA00023326"/>
    </source>
</evidence>
<proteinExistence type="inferred from homology"/>
<gene>
    <name evidence="22" type="primary">BGL2_2</name>
    <name evidence="22" type="ORF">GGI15_003325</name>
</gene>
<dbReference type="EMBL" id="JANBUM010000222">
    <property type="protein sequence ID" value="KAJ2781104.1"/>
    <property type="molecule type" value="Genomic_DNA"/>
</dbReference>
<dbReference type="Gene3D" id="3.20.20.80">
    <property type="entry name" value="Glycosidases"/>
    <property type="match status" value="2"/>
</dbReference>
<evidence type="ECO:0000256" key="13">
    <source>
        <dbReference type="ARBA" id="ARBA00023277"/>
    </source>
</evidence>
<keyword evidence="11" id="KW-0472">Membrane</keyword>
<comment type="catalytic activity">
    <reaction evidence="1">
        <text>Hydrolysis of (1-&gt;3)-beta-D-glucosidic linkages in (1-&gt;3)-beta-D-glucans.</text>
        <dbReference type="EC" id="3.2.1.39"/>
    </reaction>
</comment>
<keyword evidence="14" id="KW-0961">Cell wall biogenesis/degradation</keyword>
<organism evidence="22 23">
    <name type="scientific">Coemansia interrupta</name>
    <dbReference type="NCBI Taxonomy" id="1126814"/>
    <lineage>
        <taxon>Eukaryota</taxon>
        <taxon>Fungi</taxon>
        <taxon>Fungi incertae sedis</taxon>
        <taxon>Zoopagomycota</taxon>
        <taxon>Kickxellomycotina</taxon>
        <taxon>Kickxellomycetes</taxon>
        <taxon>Kickxellales</taxon>
        <taxon>Kickxellaceae</taxon>
        <taxon>Coemansia</taxon>
    </lineage>
</organism>
<evidence type="ECO:0000256" key="8">
    <source>
        <dbReference type="ARBA" id="ARBA00022525"/>
    </source>
</evidence>
<evidence type="ECO:0000256" key="17">
    <source>
        <dbReference type="ARBA" id="ARBA00042373"/>
    </source>
</evidence>
<dbReference type="GO" id="GO:0071555">
    <property type="term" value="P:cell wall organization"/>
    <property type="evidence" value="ECO:0007669"/>
    <property type="project" value="UniProtKB-KW"/>
</dbReference>
<evidence type="ECO:0000256" key="11">
    <source>
        <dbReference type="ARBA" id="ARBA00023136"/>
    </source>
</evidence>
<evidence type="ECO:0000256" key="3">
    <source>
        <dbReference type="ARBA" id="ARBA00004401"/>
    </source>
</evidence>
<dbReference type="GO" id="GO:0005886">
    <property type="term" value="C:plasma membrane"/>
    <property type="evidence" value="ECO:0007669"/>
    <property type="project" value="UniProtKB-SubCell"/>
</dbReference>
<dbReference type="EC" id="3.2.1.39" evidence="5"/>
<feature type="signal peptide" evidence="21">
    <location>
        <begin position="1"/>
        <end position="16"/>
    </location>
</feature>
<keyword evidence="9 21" id="KW-0732">Signal</keyword>
<dbReference type="InterPro" id="IPR017853">
    <property type="entry name" value="GH"/>
</dbReference>
<dbReference type="OrthoDB" id="77201at2759"/>
<dbReference type="InterPro" id="IPR050732">
    <property type="entry name" value="Beta-glucan_modifiers"/>
</dbReference>
<keyword evidence="6" id="KW-1003">Cell membrane</keyword>
<dbReference type="Pfam" id="PF00332">
    <property type="entry name" value="Glyco_hydro_17"/>
    <property type="match status" value="1"/>
</dbReference>
<keyword evidence="10 22" id="KW-0378">Hydrolase</keyword>
<dbReference type="GO" id="GO:0009986">
    <property type="term" value="C:cell surface"/>
    <property type="evidence" value="ECO:0007669"/>
    <property type="project" value="TreeGrafter"/>
</dbReference>
<evidence type="ECO:0000256" key="20">
    <source>
        <dbReference type="SAM" id="MobiDB-lite"/>
    </source>
</evidence>
<protein>
    <recommendedName>
        <fullName evidence="5">glucan endo-1,3-beta-D-glucosidase</fullName>
        <ecNumber evidence="5">3.2.1.39</ecNumber>
    </recommendedName>
    <alternativeName>
        <fullName evidence="18">Endo-1,3-beta-glucanase btgC</fullName>
    </alternativeName>
    <alternativeName>
        <fullName evidence="17">Laminarinase btgC</fullName>
    </alternativeName>
</protein>
<dbReference type="GO" id="GO:0042973">
    <property type="term" value="F:glucan endo-1,3-beta-D-glucosidase activity"/>
    <property type="evidence" value="ECO:0007669"/>
    <property type="project" value="UniProtKB-EC"/>
</dbReference>
<sequence length="393" mass="42630">MKSVLSIAAIASAVSAAMFNGLSYNPKQLTTGECPTVDTVKDDLKVLSQYTNQVRLYSVNDCNQGEPVLRAMEGTSWKVQLGLWVSDVEEVYKKDRDELIRLAGVFDFKKQVSAVIVGNESIYRKEQNSAQMAAKVADVKAALTKIGLGSIPVTVSETWPYYDKTLIDAVDYANVHAFPFWEGTKIEDAQDKMFEHIYNLQSLAGSKKVVVGETGWPDAGGNYGDAVPSRDNEHRYMKEFICRAQLEKIEYIWFSAFDEAWKPVTNASDVETHWGILKGDKTPKFSSPMYDCTGFVPNSKASDDESSELSEDDEDSSSGASGSGSHGSSGNSSSNHSGHEQGGIDDDSDEDSDKSGASDDSDDESESKSSGAWMLKSATVPAAAVVLAAAAFF</sequence>
<reference evidence="22" key="1">
    <citation type="submission" date="2022-07" db="EMBL/GenBank/DDBJ databases">
        <title>Phylogenomic reconstructions and comparative analyses of Kickxellomycotina fungi.</title>
        <authorList>
            <person name="Reynolds N.K."/>
            <person name="Stajich J.E."/>
            <person name="Barry K."/>
            <person name="Grigoriev I.V."/>
            <person name="Crous P."/>
            <person name="Smith M.E."/>
        </authorList>
    </citation>
    <scope>NUCLEOTIDE SEQUENCE</scope>
    <source>
        <strain evidence="22">BCRC 34489</strain>
    </source>
</reference>
<dbReference type="AlphaFoldDB" id="A0A9W8LIZ3"/>
<evidence type="ECO:0000256" key="14">
    <source>
        <dbReference type="ARBA" id="ARBA00023316"/>
    </source>
</evidence>
<evidence type="ECO:0000256" key="18">
    <source>
        <dbReference type="ARBA" id="ARBA00043078"/>
    </source>
</evidence>
<keyword evidence="7" id="KW-0134">Cell wall</keyword>
<feature type="compositionally biased region" description="Acidic residues" evidence="20">
    <location>
        <begin position="343"/>
        <end position="352"/>
    </location>
</feature>
<dbReference type="GO" id="GO:0005576">
    <property type="term" value="C:extracellular region"/>
    <property type="evidence" value="ECO:0007669"/>
    <property type="project" value="TreeGrafter"/>
</dbReference>
<comment type="function">
    <text evidence="16">Glucanases play a role in cell expansion during growth, in cell-cell fusion during mating, and in spore release during sporulation. This enzyme may be involved in beta-glucan degradation. Active on laminarin and lichenan.</text>
</comment>
<dbReference type="PANTHER" id="PTHR16631">
    <property type="entry name" value="GLUCAN 1,3-BETA-GLUCOSIDASE"/>
    <property type="match status" value="1"/>
</dbReference>
<evidence type="ECO:0000256" key="21">
    <source>
        <dbReference type="SAM" id="SignalP"/>
    </source>
</evidence>
<feature type="region of interest" description="Disordered" evidence="20">
    <location>
        <begin position="296"/>
        <end position="373"/>
    </location>
</feature>
<evidence type="ECO:0000256" key="6">
    <source>
        <dbReference type="ARBA" id="ARBA00022475"/>
    </source>
</evidence>
<evidence type="ECO:0000256" key="4">
    <source>
        <dbReference type="ARBA" id="ARBA00008773"/>
    </source>
</evidence>
<dbReference type="GO" id="GO:0009277">
    <property type="term" value="C:fungal-type cell wall"/>
    <property type="evidence" value="ECO:0007669"/>
    <property type="project" value="TreeGrafter"/>
</dbReference>
<evidence type="ECO:0000256" key="7">
    <source>
        <dbReference type="ARBA" id="ARBA00022512"/>
    </source>
</evidence>
<dbReference type="GO" id="GO:0000272">
    <property type="term" value="P:polysaccharide catabolic process"/>
    <property type="evidence" value="ECO:0007669"/>
    <property type="project" value="UniProtKB-KW"/>
</dbReference>
<dbReference type="Proteomes" id="UP001140172">
    <property type="component" value="Unassembled WGS sequence"/>
</dbReference>
<evidence type="ECO:0000256" key="5">
    <source>
        <dbReference type="ARBA" id="ARBA00012780"/>
    </source>
</evidence>
<comment type="similarity">
    <text evidence="4 19">Belongs to the glycosyl hydrolase 17 family.</text>
</comment>
<evidence type="ECO:0000256" key="9">
    <source>
        <dbReference type="ARBA" id="ARBA00022729"/>
    </source>
</evidence>
<evidence type="ECO:0000256" key="16">
    <source>
        <dbReference type="ARBA" id="ARBA00037649"/>
    </source>
</evidence>
<keyword evidence="8" id="KW-0964">Secreted</keyword>
<evidence type="ECO:0000256" key="12">
    <source>
        <dbReference type="ARBA" id="ARBA00023180"/>
    </source>
</evidence>
<evidence type="ECO:0000256" key="2">
    <source>
        <dbReference type="ARBA" id="ARBA00004191"/>
    </source>
</evidence>
<dbReference type="InterPro" id="IPR000490">
    <property type="entry name" value="Glyco_hydro_17"/>
</dbReference>
<keyword evidence="15" id="KW-0624">Polysaccharide degradation</keyword>
<feature type="chain" id="PRO_5040833349" description="glucan endo-1,3-beta-D-glucosidase" evidence="21">
    <location>
        <begin position="17"/>
        <end position="393"/>
    </location>
</feature>
<dbReference type="PANTHER" id="PTHR16631:SF17">
    <property type="entry name" value="GLUCAN ENDO-1,3-BETA-GLUCOSIDASE BTGC"/>
    <property type="match status" value="1"/>
</dbReference>
<name>A0A9W8LIZ3_9FUNG</name>
<keyword evidence="23" id="KW-1185">Reference proteome</keyword>
<evidence type="ECO:0000256" key="10">
    <source>
        <dbReference type="ARBA" id="ARBA00022801"/>
    </source>
</evidence>
<evidence type="ECO:0000256" key="19">
    <source>
        <dbReference type="RuleBase" id="RU004335"/>
    </source>
</evidence>
<evidence type="ECO:0000256" key="1">
    <source>
        <dbReference type="ARBA" id="ARBA00000382"/>
    </source>
</evidence>
<comment type="caution">
    <text evidence="22">The sequence shown here is derived from an EMBL/GenBank/DDBJ whole genome shotgun (WGS) entry which is preliminary data.</text>
</comment>
<feature type="compositionally biased region" description="Acidic residues" evidence="20">
    <location>
        <begin position="304"/>
        <end position="316"/>
    </location>
</feature>
<keyword evidence="12" id="KW-0325">Glycoprotein</keyword>
<dbReference type="SUPFAM" id="SSF51445">
    <property type="entry name" value="(Trans)glycosidases"/>
    <property type="match status" value="1"/>
</dbReference>
<accession>A0A9W8LIZ3</accession>
<keyword evidence="13" id="KW-0119">Carbohydrate metabolism</keyword>
<evidence type="ECO:0000313" key="23">
    <source>
        <dbReference type="Proteomes" id="UP001140172"/>
    </source>
</evidence>
<comment type="subcellular location">
    <subcellularLocation>
        <location evidence="3">Cell membrane</location>
        <topology evidence="3">Single-pass type II membrane protein</topology>
    </subcellularLocation>
    <subcellularLocation>
        <location evidence="2">Secreted</location>
        <location evidence="2">Cell wall</location>
    </subcellularLocation>
</comment>
<keyword evidence="22" id="KW-0326">Glycosidase</keyword>
<evidence type="ECO:0000313" key="22">
    <source>
        <dbReference type="EMBL" id="KAJ2781104.1"/>
    </source>
</evidence>